<keyword evidence="1" id="KW-0489">Methyltransferase</keyword>
<feature type="region of interest" description="Disordered" evidence="3">
    <location>
        <begin position="1"/>
        <end position="96"/>
    </location>
</feature>
<dbReference type="PANTHER" id="PTHR11548">
    <property type="entry name" value="THYMIDYLATE SYNTHASE 1"/>
    <property type="match status" value="1"/>
</dbReference>
<evidence type="ECO:0000313" key="5">
    <source>
        <dbReference type="EMBL" id="MPV35978.1"/>
    </source>
</evidence>
<protein>
    <recommendedName>
        <fullName evidence="4">Thymidylate synthase/dCMP hydroxymethylase domain-containing protein</fullName>
    </recommendedName>
</protein>
<dbReference type="GO" id="GO:0004799">
    <property type="term" value="F:thymidylate synthase activity"/>
    <property type="evidence" value="ECO:0007669"/>
    <property type="project" value="TreeGrafter"/>
</dbReference>
<dbReference type="CDD" id="cd00351">
    <property type="entry name" value="TS_Pyrimidine_HMase"/>
    <property type="match status" value="1"/>
</dbReference>
<evidence type="ECO:0000259" key="4">
    <source>
        <dbReference type="Pfam" id="PF00303"/>
    </source>
</evidence>
<dbReference type="InterPro" id="IPR036926">
    <property type="entry name" value="Thymidate_synth/dCMP_Mease_sf"/>
</dbReference>
<feature type="compositionally biased region" description="Low complexity" evidence="3">
    <location>
        <begin position="25"/>
        <end position="57"/>
    </location>
</feature>
<evidence type="ECO:0000313" key="6">
    <source>
        <dbReference type="Proteomes" id="UP000437709"/>
    </source>
</evidence>
<keyword evidence="6" id="KW-1185">Reference proteome</keyword>
<gene>
    <name evidence="5" type="ORF">GB881_02755</name>
</gene>
<proteinExistence type="predicted"/>
<evidence type="ECO:0000256" key="3">
    <source>
        <dbReference type="SAM" id="MobiDB-lite"/>
    </source>
</evidence>
<dbReference type="Proteomes" id="UP000437709">
    <property type="component" value="Unassembled WGS sequence"/>
</dbReference>
<organism evidence="5 6">
    <name type="scientific">Georgenia subflava</name>
    <dbReference type="NCBI Taxonomy" id="1622177"/>
    <lineage>
        <taxon>Bacteria</taxon>
        <taxon>Bacillati</taxon>
        <taxon>Actinomycetota</taxon>
        <taxon>Actinomycetes</taxon>
        <taxon>Micrococcales</taxon>
        <taxon>Bogoriellaceae</taxon>
        <taxon>Georgenia</taxon>
    </lineage>
</organism>
<name>A0A6N7EG86_9MICO</name>
<dbReference type="AlphaFoldDB" id="A0A6N7EG86"/>
<keyword evidence="2" id="KW-0808">Transferase</keyword>
<comment type="caution">
    <text evidence="5">The sequence shown here is derived from an EMBL/GenBank/DDBJ whole genome shotgun (WGS) entry which is preliminary data.</text>
</comment>
<dbReference type="Gene3D" id="3.30.572.10">
    <property type="entry name" value="Thymidylate synthase/dCMP hydroxymethylase domain"/>
    <property type="match status" value="1"/>
</dbReference>
<dbReference type="OrthoDB" id="9774633at2"/>
<dbReference type="Pfam" id="PF00303">
    <property type="entry name" value="Thymidylat_synt"/>
    <property type="match status" value="1"/>
</dbReference>
<feature type="domain" description="Thymidylate synthase/dCMP hydroxymethylase" evidence="4">
    <location>
        <begin position="110"/>
        <end position="328"/>
    </location>
</feature>
<sequence>MAGTAASYRPLASRRPRSETSSTASGLRSPHPSSSSLTGPTKTTPTTPTPFSTVTTSSRRRTRTSPCTCRRASPPTSRNRLSPCCATSTSSSTRSRDHLMPRFRTIDAAFLGMLARLFADGETVNSRNGATTELAAQTLTIERPTERFLHTPGRNNNPFAAIAETMWVLAGHNDLAYLTPYLKRAPDYSDDGGTTWRAGYGPRLRNWNGVDQIAQARSLLHASPNSRRAVMSLFDPERDFQNSADVPCNNWLHFLVRNGHLDLNVVARSTDIWFGFSAINAFEWSVLLEMMARWLQLEVGTLTFFTSSLHLYAQHEDRARELLSRASDTSEYIGKSTFEYDTDWEDAVTAHEQWMDLEHRLRAGADLDNLTLPFRDPMLVAYIRAIDIFWAFKRGATLEELEPRLASLGDSDLTFAAREFVSRPRARDH</sequence>
<dbReference type="GO" id="GO:0006231">
    <property type="term" value="P:dTMP biosynthetic process"/>
    <property type="evidence" value="ECO:0007669"/>
    <property type="project" value="TreeGrafter"/>
</dbReference>
<accession>A0A6N7EG86</accession>
<evidence type="ECO:0000256" key="2">
    <source>
        <dbReference type="ARBA" id="ARBA00022679"/>
    </source>
</evidence>
<dbReference type="GO" id="GO:0005829">
    <property type="term" value="C:cytosol"/>
    <property type="evidence" value="ECO:0007669"/>
    <property type="project" value="TreeGrafter"/>
</dbReference>
<feature type="compositionally biased region" description="Low complexity" evidence="3">
    <location>
        <begin position="64"/>
        <end position="73"/>
    </location>
</feature>
<dbReference type="SUPFAM" id="SSF55831">
    <property type="entry name" value="Thymidylate synthase/dCMP hydroxymethylase"/>
    <property type="match status" value="1"/>
</dbReference>
<dbReference type="InterPro" id="IPR045097">
    <property type="entry name" value="Thymidate_synth/dCMP_Mease"/>
</dbReference>
<dbReference type="EMBL" id="WHPC01000005">
    <property type="protein sequence ID" value="MPV35978.1"/>
    <property type="molecule type" value="Genomic_DNA"/>
</dbReference>
<evidence type="ECO:0000256" key="1">
    <source>
        <dbReference type="ARBA" id="ARBA00022603"/>
    </source>
</evidence>
<dbReference type="InterPro" id="IPR023451">
    <property type="entry name" value="Thymidate_synth/dCMP_Mease_dom"/>
</dbReference>
<dbReference type="GO" id="GO:0032259">
    <property type="term" value="P:methylation"/>
    <property type="evidence" value="ECO:0007669"/>
    <property type="project" value="UniProtKB-KW"/>
</dbReference>
<reference evidence="5 6" key="1">
    <citation type="submission" date="2019-10" db="EMBL/GenBank/DDBJ databases">
        <title>Georgenia wutianyii sp. nov. and Georgenia yuyongxinii sp. nov. isolated from plateau pika (Ochotona curzoniae) in the Qinghai-Tibet plateau of China.</title>
        <authorList>
            <person name="Tian Z."/>
        </authorList>
    </citation>
    <scope>NUCLEOTIDE SEQUENCE [LARGE SCALE GENOMIC DNA]</scope>
    <source>
        <strain evidence="5 6">JCM 19765</strain>
    </source>
</reference>
<dbReference type="PANTHER" id="PTHR11548:SF1">
    <property type="entry name" value="THYMIDYLATE SYNTHASE 1"/>
    <property type="match status" value="1"/>
</dbReference>